<protein>
    <submittedName>
        <fullName evidence="12">Sodium/proton antiporter, CPA1 family</fullName>
    </submittedName>
</protein>
<name>A0A1H4KMJ1_9BACT</name>
<comment type="function">
    <text evidence="10">Na(+)/H(+) antiporter that extrudes sodium in exchange for external protons.</text>
</comment>
<dbReference type="GO" id="GO:0015385">
    <property type="term" value="F:sodium:proton antiporter activity"/>
    <property type="evidence" value="ECO:0007669"/>
    <property type="project" value="InterPro"/>
</dbReference>
<dbReference type="EMBL" id="FNSD01000001">
    <property type="protein sequence ID" value="SEB59152.1"/>
    <property type="molecule type" value="Genomic_DNA"/>
</dbReference>
<dbReference type="GO" id="GO:0051453">
    <property type="term" value="P:regulation of intracellular pH"/>
    <property type="evidence" value="ECO:0007669"/>
    <property type="project" value="TreeGrafter"/>
</dbReference>
<dbReference type="AlphaFoldDB" id="A0A1H4KMJ1"/>
<feature type="transmembrane region" description="Helical" evidence="10">
    <location>
        <begin position="270"/>
        <end position="291"/>
    </location>
</feature>
<dbReference type="PANTHER" id="PTHR10110:SF86">
    <property type="entry name" value="SODIUM_HYDROGEN EXCHANGER 7"/>
    <property type="match status" value="1"/>
</dbReference>
<reference evidence="12 13" key="1">
    <citation type="submission" date="2016-10" db="EMBL/GenBank/DDBJ databases">
        <authorList>
            <person name="de Groot N.N."/>
        </authorList>
    </citation>
    <scope>NUCLEOTIDE SEQUENCE [LARGE SCALE GENOMIC DNA]</scope>
    <source>
        <strain evidence="12 13">AB35.6</strain>
    </source>
</reference>
<evidence type="ECO:0000259" key="11">
    <source>
        <dbReference type="Pfam" id="PF00999"/>
    </source>
</evidence>
<evidence type="ECO:0000256" key="10">
    <source>
        <dbReference type="RuleBase" id="RU366002"/>
    </source>
</evidence>
<keyword evidence="9 10" id="KW-0739">Sodium transport</keyword>
<dbReference type="InterPro" id="IPR018422">
    <property type="entry name" value="Cation/H_exchanger_CPA1"/>
</dbReference>
<evidence type="ECO:0000256" key="3">
    <source>
        <dbReference type="ARBA" id="ARBA00022475"/>
    </source>
</evidence>
<evidence type="ECO:0000256" key="7">
    <source>
        <dbReference type="ARBA" id="ARBA00023065"/>
    </source>
</evidence>
<evidence type="ECO:0000256" key="2">
    <source>
        <dbReference type="ARBA" id="ARBA00022448"/>
    </source>
</evidence>
<feature type="transmembrane region" description="Helical" evidence="10">
    <location>
        <begin position="167"/>
        <end position="192"/>
    </location>
</feature>
<evidence type="ECO:0000313" key="13">
    <source>
        <dbReference type="Proteomes" id="UP000182409"/>
    </source>
</evidence>
<evidence type="ECO:0000313" key="12">
    <source>
        <dbReference type="EMBL" id="SEB59152.1"/>
    </source>
</evidence>
<feature type="transmembrane region" description="Helical" evidence="10">
    <location>
        <begin position="115"/>
        <end position="135"/>
    </location>
</feature>
<keyword evidence="3 10" id="KW-1003">Cell membrane</keyword>
<sequence length="616" mass="66851">MQPPRAERPVPPHQSQFGAAHAVAAAGDRCRLWSGSSTFFFQSLDAAGLSGVIGRQKSRADPPEVSVSPNPYRIGDTREVTPTLSNLPALQIEMLALLIAIAVIAGIARRLSVSYPIVLVIAGLASSFIPSLPRVPLPPDLVFLVFLPPLLFAAAWQTSWTDFKYNIVSIGSLAIGLVFFTAIGVAITAHYFLPSFDWRVGFLLGAVVSPTDAVAASSIAKKIGMPKRIVDVLEGESLLNDATGLLALEFGVDMIINGTTPTIGAGLLRLLWLFTGGVAVGLVCGFVVTWFEKWIDDGPVEIAMSFIVAYGSYLAGESVHASGVIAVVVCGLYLSRKSATFFSPTVRLQTMAVWDAAEFGLNGLVFLLLGLQLPVVLAGIRDYSHVRVVAYGLGFAATLVALRMIWCYPAALVTYKIRRYVQHQPENVPTPRSIFVVGWTGMRGVVALAAASSLPYTLGNGQPFAQRNMIVFLTFCVILVTLVLQGLTLPALVRALGLGNEKADGCDEGEARRILIRRAMEHLQNCKPGEDEDLHHAYDDLLHQYEHRLESIQDCGPGVPAMDRHARTMSTVMLETVQAEREQLIELRETGRVDESVYRTLERELDLSESRLQSVA</sequence>
<dbReference type="GO" id="GO:0015386">
    <property type="term" value="F:potassium:proton antiporter activity"/>
    <property type="evidence" value="ECO:0007669"/>
    <property type="project" value="TreeGrafter"/>
</dbReference>
<dbReference type="Gene3D" id="6.10.140.1330">
    <property type="match status" value="1"/>
</dbReference>
<comment type="similarity">
    <text evidence="10">Belongs to the monovalent cation:proton antiporter 1 (CPA1) transporter (TC 2.A.36) family.</text>
</comment>
<feature type="transmembrane region" description="Helical" evidence="10">
    <location>
        <begin position="198"/>
        <end position="220"/>
    </location>
</feature>
<dbReference type="GO" id="GO:0005886">
    <property type="term" value="C:plasma membrane"/>
    <property type="evidence" value="ECO:0007669"/>
    <property type="project" value="UniProtKB-SubCell"/>
</dbReference>
<feature type="transmembrane region" description="Helical" evidence="10">
    <location>
        <begin position="470"/>
        <end position="493"/>
    </location>
</feature>
<keyword evidence="2 10" id="KW-0813">Transport</keyword>
<feature type="transmembrane region" description="Helical" evidence="10">
    <location>
        <begin position="141"/>
        <end position="160"/>
    </location>
</feature>
<keyword evidence="4 10" id="KW-0812">Transmembrane</keyword>
<comment type="subcellular location">
    <subcellularLocation>
        <location evidence="1 10">Cell membrane</location>
        <topology evidence="1 10">Multi-pass membrane protein</topology>
    </subcellularLocation>
</comment>
<dbReference type="GO" id="GO:0098719">
    <property type="term" value="P:sodium ion import across plasma membrane"/>
    <property type="evidence" value="ECO:0007669"/>
    <property type="project" value="TreeGrafter"/>
</dbReference>
<dbReference type="InterPro" id="IPR004705">
    <property type="entry name" value="Cation/H_exchanger_CPA1_bac"/>
</dbReference>
<keyword evidence="5 10" id="KW-1133">Transmembrane helix</keyword>
<dbReference type="PANTHER" id="PTHR10110">
    <property type="entry name" value="SODIUM/HYDROGEN EXCHANGER"/>
    <property type="match status" value="1"/>
</dbReference>
<evidence type="ECO:0000256" key="5">
    <source>
        <dbReference type="ARBA" id="ARBA00022989"/>
    </source>
</evidence>
<evidence type="ECO:0000256" key="6">
    <source>
        <dbReference type="ARBA" id="ARBA00023053"/>
    </source>
</evidence>
<keyword evidence="6 10" id="KW-0915">Sodium</keyword>
<evidence type="ECO:0000256" key="9">
    <source>
        <dbReference type="ARBA" id="ARBA00023201"/>
    </source>
</evidence>
<gene>
    <name evidence="12" type="ORF">SAMN05443244_1247</name>
</gene>
<dbReference type="Proteomes" id="UP000182409">
    <property type="component" value="Unassembled WGS sequence"/>
</dbReference>
<feature type="domain" description="Cation/H+ exchanger transmembrane" evidence="11">
    <location>
        <begin position="99"/>
        <end position="494"/>
    </location>
</feature>
<dbReference type="NCBIfam" id="TIGR00831">
    <property type="entry name" value="a_cpa1"/>
    <property type="match status" value="1"/>
</dbReference>
<dbReference type="Pfam" id="PF00999">
    <property type="entry name" value="Na_H_Exchanger"/>
    <property type="match status" value="1"/>
</dbReference>
<evidence type="ECO:0000256" key="8">
    <source>
        <dbReference type="ARBA" id="ARBA00023136"/>
    </source>
</evidence>
<keyword evidence="10" id="KW-0050">Antiport</keyword>
<evidence type="ECO:0000256" key="4">
    <source>
        <dbReference type="ARBA" id="ARBA00022692"/>
    </source>
</evidence>
<evidence type="ECO:0000256" key="1">
    <source>
        <dbReference type="ARBA" id="ARBA00004651"/>
    </source>
</evidence>
<feature type="transmembrane region" description="Helical" evidence="10">
    <location>
        <begin position="356"/>
        <end position="377"/>
    </location>
</feature>
<feature type="transmembrane region" description="Helical" evidence="10">
    <location>
        <begin position="89"/>
        <end position="108"/>
    </location>
</feature>
<proteinExistence type="inferred from homology"/>
<feature type="transmembrane region" description="Helical" evidence="10">
    <location>
        <begin position="389"/>
        <end position="413"/>
    </location>
</feature>
<organism evidence="12 13">
    <name type="scientific">Terriglobus roseus</name>
    <dbReference type="NCBI Taxonomy" id="392734"/>
    <lineage>
        <taxon>Bacteria</taxon>
        <taxon>Pseudomonadati</taxon>
        <taxon>Acidobacteriota</taxon>
        <taxon>Terriglobia</taxon>
        <taxon>Terriglobales</taxon>
        <taxon>Acidobacteriaceae</taxon>
        <taxon>Terriglobus</taxon>
    </lineage>
</organism>
<accession>A0A1H4KMJ1</accession>
<feature type="transmembrane region" description="Helical" evidence="10">
    <location>
        <begin position="311"/>
        <end position="335"/>
    </location>
</feature>
<feature type="transmembrane region" description="Helical" evidence="10">
    <location>
        <begin position="434"/>
        <end position="458"/>
    </location>
</feature>
<keyword evidence="7 10" id="KW-0406">Ion transport</keyword>
<dbReference type="InterPro" id="IPR006153">
    <property type="entry name" value="Cation/H_exchanger_TM"/>
</dbReference>
<keyword evidence="8 10" id="KW-0472">Membrane</keyword>